<dbReference type="RefSeq" id="WP_089217868.1">
    <property type="nucleotide sequence ID" value="NZ_FZOS01000001.1"/>
</dbReference>
<dbReference type="AlphaFoldDB" id="A0A239BQU0"/>
<organism evidence="1 2">
    <name type="scientific">Edaphosphingomonas laterariae</name>
    <dbReference type="NCBI Taxonomy" id="861865"/>
    <lineage>
        <taxon>Bacteria</taxon>
        <taxon>Pseudomonadati</taxon>
        <taxon>Pseudomonadota</taxon>
        <taxon>Alphaproteobacteria</taxon>
        <taxon>Sphingomonadales</taxon>
        <taxon>Rhizorhabdaceae</taxon>
        <taxon>Edaphosphingomonas</taxon>
    </lineage>
</organism>
<name>A0A239BQU0_9SPHN</name>
<evidence type="ECO:0008006" key="3">
    <source>
        <dbReference type="Google" id="ProtNLM"/>
    </source>
</evidence>
<reference evidence="2" key="1">
    <citation type="submission" date="2017-06" db="EMBL/GenBank/DDBJ databases">
        <authorList>
            <person name="Varghese N."/>
            <person name="Submissions S."/>
        </authorList>
    </citation>
    <scope>NUCLEOTIDE SEQUENCE [LARGE SCALE GENOMIC DNA]</scope>
    <source>
        <strain evidence="2">LNB2</strain>
    </source>
</reference>
<keyword evidence="2" id="KW-1185">Reference proteome</keyword>
<evidence type="ECO:0000313" key="1">
    <source>
        <dbReference type="EMBL" id="SNS10425.1"/>
    </source>
</evidence>
<sequence>MTADPFAQLFRSSAELFVQSVDLAGDRLLVQRMAEVDYAQASFLDQRILTEGRARQWFGWDEVEQLTGPLPCTAQAIFHIGHVGSTLLSRLLGEVPGVLGVREPVLLRTLAELRRLRDRPESPWSPERFDHRTAMALGWLSRTFRPDQRALIKATSFVSDLAPAMLAHGQRALFLTVRPDIYLPTILAGEASVQELGALSATRLQRLHGRMGEEPWRLWALSLGERAALGWACEMAALVDAEDAAAAGQLLWVDFDRFLDQPAEMLTVSAKHFGYVVENAQAETLVSGPIMSRYSKAPEHAYSPQLRHDVLAAARREQADEIARGLAWLERAARDYPLIARALERGTRGGH</sequence>
<evidence type="ECO:0000313" key="2">
    <source>
        <dbReference type="Proteomes" id="UP000198281"/>
    </source>
</evidence>
<gene>
    <name evidence="1" type="ORF">SAMN06295912_101362</name>
</gene>
<dbReference type="Proteomes" id="UP000198281">
    <property type="component" value="Unassembled WGS sequence"/>
</dbReference>
<proteinExistence type="predicted"/>
<accession>A0A239BQU0</accession>
<dbReference type="EMBL" id="FZOS01000001">
    <property type="protein sequence ID" value="SNS10425.1"/>
    <property type="molecule type" value="Genomic_DNA"/>
</dbReference>
<dbReference type="OrthoDB" id="3397773at2"/>
<protein>
    <recommendedName>
        <fullName evidence="3">Sulfotransferase family protein</fullName>
    </recommendedName>
</protein>